<dbReference type="EMBL" id="AHAT01016770">
    <property type="status" value="NOT_ANNOTATED_CDS"/>
    <property type="molecule type" value="Genomic_DNA"/>
</dbReference>
<dbReference type="InterPro" id="IPR011029">
    <property type="entry name" value="DEATH-like_dom_sf"/>
</dbReference>
<evidence type="ECO:0000256" key="1">
    <source>
        <dbReference type="SAM" id="Phobius"/>
    </source>
</evidence>
<reference evidence="4" key="1">
    <citation type="submission" date="2011-12" db="EMBL/GenBank/DDBJ databases">
        <title>The Draft Genome of Lepisosteus oculatus.</title>
        <authorList>
            <consortium name="The Broad Institute Genome Assembly &amp; Analysis Group"/>
            <consortium name="Computational R&amp;D Group"/>
            <consortium name="and Sequencing Platform"/>
            <person name="Di Palma F."/>
            <person name="Alfoldi J."/>
            <person name="Johnson J."/>
            <person name="Berlin A."/>
            <person name="Gnerre S."/>
            <person name="Jaffe D."/>
            <person name="MacCallum I."/>
            <person name="Young S."/>
            <person name="Walker B.J."/>
            <person name="Lander E.S."/>
            <person name="Lindblad-Toh K."/>
        </authorList>
    </citation>
    <scope>NUCLEOTIDE SEQUENCE [LARGE SCALE GENOMIC DNA]</scope>
</reference>
<name>W5MYC7_LEPOC</name>
<keyword evidence="1" id="KW-0812">Transmembrane</keyword>
<reference evidence="3" key="3">
    <citation type="submission" date="2025-09" db="UniProtKB">
        <authorList>
            <consortium name="Ensembl"/>
        </authorList>
    </citation>
    <scope>IDENTIFICATION</scope>
</reference>
<dbReference type="OMA" id="EECGHFR"/>
<feature type="transmembrane region" description="Helical" evidence="1">
    <location>
        <begin position="178"/>
        <end position="202"/>
    </location>
</feature>
<dbReference type="GO" id="GO:0007165">
    <property type="term" value="P:signal transduction"/>
    <property type="evidence" value="ECO:0007669"/>
    <property type="project" value="InterPro"/>
</dbReference>
<dbReference type="eggNOG" id="ENOG502RZ3Q">
    <property type="taxonomic scope" value="Eukaryota"/>
</dbReference>
<dbReference type="GeneTree" id="ENSGT00390000003023"/>
<proteinExistence type="predicted"/>
<dbReference type="InterPro" id="IPR000488">
    <property type="entry name" value="Death_dom"/>
</dbReference>
<dbReference type="Gene3D" id="1.10.533.10">
    <property type="entry name" value="Death Domain, Fas"/>
    <property type="match status" value="1"/>
</dbReference>
<dbReference type="PROSITE" id="PS50017">
    <property type="entry name" value="DEATH_DOMAIN"/>
    <property type="match status" value="1"/>
</dbReference>
<dbReference type="Bgee" id="ENSLOCG00000010915">
    <property type="expression patterns" value="Expressed in testis and 4 other cell types or tissues"/>
</dbReference>
<protein>
    <submittedName>
        <fullName evidence="3">Si:ch211-226m16.3</fullName>
    </submittedName>
</protein>
<dbReference type="HOGENOM" id="CLU_1340236_0_0_1"/>
<keyword evidence="4" id="KW-1185">Reference proteome</keyword>
<organism evidence="3 4">
    <name type="scientific">Lepisosteus oculatus</name>
    <name type="common">Spotted gar</name>
    <dbReference type="NCBI Taxonomy" id="7918"/>
    <lineage>
        <taxon>Eukaryota</taxon>
        <taxon>Metazoa</taxon>
        <taxon>Chordata</taxon>
        <taxon>Craniata</taxon>
        <taxon>Vertebrata</taxon>
        <taxon>Euteleostomi</taxon>
        <taxon>Actinopterygii</taxon>
        <taxon>Neopterygii</taxon>
        <taxon>Holostei</taxon>
        <taxon>Semionotiformes</taxon>
        <taxon>Lepisosteidae</taxon>
        <taxon>Lepisosteus</taxon>
    </lineage>
</organism>
<dbReference type="Ensembl" id="ENSLOCT00000013414.1">
    <property type="protein sequence ID" value="ENSLOCP00000013386.1"/>
    <property type="gene ID" value="ENSLOCG00000010915.1"/>
</dbReference>
<evidence type="ECO:0000313" key="3">
    <source>
        <dbReference type="Ensembl" id="ENSLOCP00000013386.1"/>
    </source>
</evidence>
<keyword evidence="1" id="KW-0472">Membrane</keyword>
<dbReference type="AlphaFoldDB" id="W5MYC7"/>
<reference evidence="3" key="2">
    <citation type="submission" date="2025-08" db="UniProtKB">
        <authorList>
            <consortium name="Ensembl"/>
        </authorList>
    </citation>
    <scope>IDENTIFICATION</scope>
</reference>
<dbReference type="InParanoid" id="W5MYC7"/>
<evidence type="ECO:0000313" key="4">
    <source>
        <dbReference type="Proteomes" id="UP000018468"/>
    </source>
</evidence>
<keyword evidence="1" id="KW-1133">Transmembrane helix</keyword>
<feature type="domain" description="Death" evidence="2">
    <location>
        <begin position="36"/>
        <end position="103"/>
    </location>
</feature>
<dbReference type="Proteomes" id="UP000018468">
    <property type="component" value="Linkage group LG3"/>
</dbReference>
<accession>W5MYC7</accession>
<sequence length="207" mass="23908">DIGVHQMERIAELLTPRECQDLHSMLTTPEENILQEIDRLSLEKNDLGVPDRVRRDIRTEEECKTILTEWLVTHGDQMYYDRLSRALQRIGRTDISLEMGKNINQDKSLSLKKYVEDYHKHVEAMHSSLIEPATDHTTDSHRAARDCKRVTELSWSDLDLVIQREQLPPYSRRFLEGVWPLIAGVFLGFIGAFLIGGVTLLFSIHIS</sequence>
<evidence type="ECO:0000259" key="2">
    <source>
        <dbReference type="PROSITE" id="PS50017"/>
    </source>
</evidence>